<dbReference type="InterPro" id="IPR020846">
    <property type="entry name" value="MFS_dom"/>
</dbReference>
<dbReference type="InterPro" id="IPR050327">
    <property type="entry name" value="Proton-linked_MCT"/>
</dbReference>
<evidence type="ECO:0000256" key="4">
    <source>
        <dbReference type="SAM" id="Phobius"/>
    </source>
</evidence>
<keyword evidence="1 4" id="KW-0812">Transmembrane</keyword>
<dbReference type="Gene3D" id="1.20.1250.20">
    <property type="entry name" value="MFS general substrate transporter like domains"/>
    <property type="match status" value="1"/>
</dbReference>
<reference evidence="6 7" key="1">
    <citation type="submission" date="2014-12" db="EMBL/GenBank/DDBJ databases">
        <title>16Stimator: statistical estimation of ribosomal gene copy numbers from draft genome assemblies.</title>
        <authorList>
            <person name="Perisin M.A."/>
            <person name="Vetter M."/>
            <person name="Gilbert J.A."/>
            <person name="Bergelson J."/>
        </authorList>
    </citation>
    <scope>NUCLEOTIDE SEQUENCE [LARGE SCALE GENOMIC DNA]</scope>
    <source>
        <strain evidence="6 7">MEDvA23</strain>
    </source>
</reference>
<dbReference type="PANTHER" id="PTHR11360:SF290">
    <property type="entry name" value="MONOCARBOXYLATE MFS PERMEASE"/>
    <property type="match status" value="1"/>
</dbReference>
<feature type="transmembrane region" description="Helical" evidence="4">
    <location>
        <begin position="80"/>
        <end position="100"/>
    </location>
</feature>
<feature type="transmembrane region" description="Helical" evidence="4">
    <location>
        <begin position="383"/>
        <end position="405"/>
    </location>
</feature>
<feature type="transmembrane region" description="Helical" evidence="4">
    <location>
        <begin position="295"/>
        <end position="313"/>
    </location>
</feature>
<evidence type="ECO:0000256" key="3">
    <source>
        <dbReference type="ARBA" id="ARBA00023136"/>
    </source>
</evidence>
<dbReference type="PANTHER" id="PTHR11360">
    <property type="entry name" value="MONOCARBOXYLATE TRANSPORTER"/>
    <property type="match status" value="1"/>
</dbReference>
<keyword evidence="2 4" id="KW-1133">Transmembrane helix</keyword>
<keyword evidence="3 4" id="KW-0472">Membrane</keyword>
<organism evidence="6 7">
    <name type="scientific">Variovorax paradoxus</name>
    <dbReference type="NCBI Taxonomy" id="34073"/>
    <lineage>
        <taxon>Bacteria</taxon>
        <taxon>Pseudomonadati</taxon>
        <taxon>Pseudomonadota</taxon>
        <taxon>Betaproteobacteria</taxon>
        <taxon>Burkholderiales</taxon>
        <taxon>Comamonadaceae</taxon>
        <taxon>Variovorax</taxon>
    </lineage>
</organism>
<dbReference type="SUPFAM" id="SSF103473">
    <property type="entry name" value="MFS general substrate transporter"/>
    <property type="match status" value="1"/>
</dbReference>
<evidence type="ECO:0000256" key="1">
    <source>
        <dbReference type="ARBA" id="ARBA00022692"/>
    </source>
</evidence>
<feature type="transmembrane region" description="Helical" evidence="4">
    <location>
        <begin position="266"/>
        <end position="283"/>
    </location>
</feature>
<proteinExistence type="predicted"/>
<sequence>MKTPETTVHAADSRYAMLRLALTLLIMTVGSSGMYVVSVMLPAVQAEFGIDRAAASLPYTWLMLGFGFGGVLMGRLADRFGVMWPLLMGSVFLAAGYIATGLSGGIVSFTVAQALLVGLLGSSAAFAPLVADTSLWFVKRRGIAVAICASGNYVAGAIWPPIAQHFIETVGWRQTYIGMGIFCGIAMAVLALFFRARPPAVAAAPVGNASDAVPPRDMTRPFGLSMGSAQALLCVAAVACCVAMAMPQVHIVAYCGDLGYGPARGAQMLSLMLGFGVVSRLVSGAICDRIGGLRTLLLGGVLQCVALLLFLPFDGLVSLYVISALFGLFQGGLVPAYAIIVREHFPPKEAGARVGTVLMFSLFGMALGGWMSGKVFDLTGSYHAAFVNGIGWNLLNLCIASFLLFRLYRLRLRPPGGPVSA</sequence>
<dbReference type="EMBL" id="JXQQ01000043">
    <property type="protein sequence ID" value="KIQ30089.1"/>
    <property type="molecule type" value="Genomic_DNA"/>
</dbReference>
<accession>A0A0D0MGK0</accession>
<feature type="transmembrane region" description="Helical" evidence="4">
    <location>
        <begin position="319"/>
        <end position="340"/>
    </location>
</feature>
<evidence type="ECO:0000259" key="5">
    <source>
        <dbReference type="PROSITE" id="PS50850"/>
    </source>
</evidence>
<evidence type="ECO:0000313" key="7">
    <source>
        <dbReference type="Proteomes" id="UP000032067"/>
    </source>
</evidence>
<dbReference type="Proteomes" id="UP000032067">
    <property type="component" value="Unassembled WGS sequence"/>
</dbReference>
<feature type="transmembrane region" description="Helical" evidence="4">
    <location>
        <begin position="224"/>
        <end position="246"/>
    </location>
</feature>
<feature type="transmembrane region" description="Helical" evidence="4">
    <location>
        <begin position="53"/>
        <end position="73"/>
    </location>
</feature>
<evidence type="ECO:0000313" key="6">
    <source>
        <dbReference type="EMBL" id="KIQ30089.1"/>
    </source>
</evidence>
<dbReference type="InterPro" id="IPR011701">
    <property type="entry name" value="MFS"/>
</dbReference>
<dbReference type="PROSITE" id="PS50850">
    <property type="entry name" value="MFS"/>
    <property type="match status" value="1"/>
</dbReference>
<dbReference type="OrthoDB" id="3573349at2"/>
<name>A0A0D0MGK0_VARPD</name>
<dbReference type="InterPro" id="IPR036259">
    <property type="entry name" value="MFS_trans_sf"/>
</dbReference>
<feature type="transmembrane region" description="Helical" evidence="4">
    <location>
        <begin position="143"/>
        <end position="163"/>
    </location>
</feature>
<protein>
    <submittedName>
        <fullName evidence="6">MFS transporter</fullName>
    </submittedName>
</protein>
<gene>
    <name evidence="6" type="ORF">RT97_18285</name>
</gene>
<feature type="transmembrane region" description="Helical" evidence="4">
    <location>
        <begin position="106"/>
        <end position="131"/>
    </location>
</feature>
<feature type="transmembrane region" description="Helical" evidence="4">
    <location>
        <begin position="352"/>
        <end position="371"/>
    </location>
</feature>
<feature type="domain" description="Major facilitator superfamily (MFS) profile" evidence="5">
    <location>
        <begin position="16"/>
        <end position="413"/>
    </location>
</feature>
<feature type="transmembrane region" description="Helical" evidence="4">
    <location>
        <begin position="20"/>
        <end position="41"/>
    </location>
</feature>
<feature type="transmembrane region" description="Helical" evidence="4">
    <location>
        <begin position="175"/>
        <end position="194"/>
    </location>
</feature>
<evidence type="ECO:0000256" key="2">
    <source>
        <dbReference type="ARBA" id="ARBA00022989"/>
    </source>
</evidence>
<dbReference type="Pfam" id="PF07690">
    <property type="entry name" value="MFS_1"/>
    <property type="match status" value="1"/>
</dbReference>
<dbReference type="GO" id="GO:0022857">
    <property type="term" value="F:transmembrane transporter activity"/>
    <property type="evidence" value="ECO:0007669"/>
    <property type="project" value="InterPro"/>
</dbReference>
<dbReference type="RefSeq" id="WP_042580224.1">
    <property type="nucleotide sequence ID" value="NZ_JXQQ01000043.1"/>
</dbReference>
<comment type="caution">
    <text evidence="6">The sequence shown here is derived from an EMBL/GenBank/DDBJ whole genome shotgun (WGS) entry which is preliminary data.</text>
</comment>
<dbReference type="AlphaFoldDB" id="A0A0D0MGK0"/>